<name>A0A1B8ZD73_9FLAO</name>
<comment type="caution">
    <text evidence="1">The sequence shown here is derived from an EMBL/GenBank/DDBJ whole genome shotgun (WGS) entry which is preliminary data.</text>
</comment>
<evidence type="ECO:0000313" key="1">
    <source>
        <dbReference type="EMBL" id="OCA69535.1"/>
    </source>
</evidence>
<dbReference type="RefSeq" id="WP_065395719.1">
    <property type="nucleotide sequence ID" value="NZ_MAYH01000045.1"/>
</dbReference>
<dbReference type="EMBL" id="MAYH01000045">
    <property type="protein sequence ID" value="OCA69535.1"/>
    <property type="molecule type" value="Genomic_DNA"/>
</dbReference>
<organism evidence="1 2">
    <name type="scientific">Chryseobacterium artocarpi</name>
    <dbReference type="NCBI Taxonomy" id="1414727"/>
    <lineage>
        <taxon>Bacteria</taxon>
        <taxon>Pseudomonadati</taxon>
        <taxon>Bacteroidota</taxon>
        <taxon>Flavobacteriia</taxon>
        <taxon>Flavobacteriales</taxon>
        <taxon>Weeksellaceae</taxon>
        <taxon>Chryseobacterium group</taxon>
        <taxon>Chryseobacterium</taxon>
    </lineage>
</organism>
<evidence type="ECO:0000313" key="2">
    <source>
        <dbReference type="Proteomes" id="UP000092651"/>
    </source>
</evidence>
<reference evidence="1 2" key="1">
    <citation type="submission" date="2016-07" db="EMBL/GenBank/DDBJ databases">
        <authorList>
            <person name="Jeong J.-J."/>
            <person name="Kim D.W."/>
            <person name="Sang M.K."/>
            <person name="Choi I.-G."/>
            <person name="Kim K.D."/>
        </authorList>
    </citation>
    <scope>NUCLEOTIDE SEQUENCE [LARGE SCALE GENOMIC DNA]</scope>
    <source>
        <strain evidence="1 2">UTM-3</strain>
    </source>
</reference>
<protein>
    <submittedName>
        <fullName evidence="1">Uncharacterized protein</fullName>
    </submittedName>
</protein>
<sequence length="161" mass="17977">MTSKADPTSSQMIVYTVNYQYLTSTQVNFNRYAGATVNPSGGYTAVFDDVEASLSSNGNLASTKYTNNGTTYYLNNTFDNDNNPMRNVKGYVKINMFHDTELGHNNLISQNRNYIGSLTGSSSIKGEYTLNSAKYPTKVIMKYTSSSFGSNNHTYNYEYNK</sequence>
<keyword evidence="2" id="KW-1185">Reference proteome</keyword>
<dbReference type="AlphaFoldDB" id="A0A1B8ZD73"/>
<gene>
    <name evidence="1" type="ORF">BBI01_15485</name>
</gene>
<accession>A0A1B8ZD73</accession>
<proteinExistence type="predicted"/>
<dbReference type="OrthoDB" id="1444189at2"/>
<dbReference type="Proteomes" id="UP000092651">
    <property type="component" value="Unassembled WGS sequence"/>
</dbReference>